<sequence length="200" mass="22800">MQRPRAVTNPSARYSRKVQVSEQPSHKALAEPASWSQSKRWISSETKERKAFQKMMMNLQFMKADQSPFVPKSPAELTKFRISLAEAKRKKLAQEVSILEEKTRQKELAKASGTPIKSQLRVALFNGRDMEDELSPVFAVQNCFNKQDTVQEKRAVEPGSWNIPPVTSLNDGSDVLSQLELADLSEFMKEFMLDIQEHES</sequence>
<protein>
    <submittedName>
        <fullName evidence="2">Uncharacterized protein</fullName>
    </submittedName>
</protein>
<dbReference type="EMBL" id="LFMI01000417">
    <property type="protein sequence ID" value="OTA03567.1"/>
    <property type="molecule type" value="Genomic_DNA"/>
</dbReference>
<dbReference type="AlphaFoldDB" id="A0A2H2Z657"/>
<evidence type="ECO:0000313" key="3">
    <source>
        <dbReference type="Proteomes" id="UP000219286"/>
    </source>
</evidence>
<feature type="region of interest" description="Disordered" evidence="1">
    <location>
        <begin position="1"/>
        <end position="33"/>
    </location>
</feature>
<comment type="caution">
    <text evidence="2">The sequence shown here is derived from an EMBL/GenBank/DDBJ whole genome shotgun (WGS) entry which is preliminary data.</text>
</comment>
<proteinExistence type="predicted"/>
<feature type="compositionally biased region" description="Polar residues" evidence="1">
    <location>
        <begin position="8"/>
        <end position="23"/>
    </location>
</feature>
<reference evidence="2 3" key="1">
    <citation type="journal article" date="2015" name="Genome Announc.">
        <title>Genome sequence and annotation of Trichoderma parareesei, the ancestor of the cellulase producer Trichoderma reesei.</title>
        <authorList>
            <person name="Yang D."/>
            <person name="Pomraning K."/>
            <person name="Kopchinskiy A."/>
            <person name="Karimi Aghcheh R."/>
            <person name="Atanasova L."/>
            <person name="Chenthamara K."/>
            <person name="Baker S.E."/>
            <person name="Zhang R."/>
            <person name="Shen Q."/>
            <person name="Freitag M."/>
            <person name="Kubicek C.P."/>
            <person name="Druzhinina I.S."/>
        </authorList>
    </citation>
    <scope>NUCLEOTIDE SEQUENCE [LARGE SCALE GENOMIC DNA]</scope>
    <source>
        <strain evidence="2 3">CBS 125925</strain>
    </source>
</reference>
<dbReference type="Proteomes" id="UP000219286">
    <property type="component" value="Unassembled WGS sequence"/>
</dbReference>
<evidence type="ECO:0000313" key="2">
    <source>
        <dbReference type="EMBL" id="OTA03567.1"/>
    </source>
</evidence>
<evidence type="ECO:0000256" key="1">
    <source>
        <dbReference type="SAM" id="MobiDB-lite"/>
    </source>
</evidence>
<accession>A0A2H2Z657</accession>
<keyword evidence="3" id="KW-1185">Reference proteome</keyword>
<organism evidence="2 3">
    <name type="scientific">Trichoderma parareesei</name>
    <name type="common">Filamentous fungus</name>
    <dbReference type="NCBI Taxonomy" id="858221"/>
    <lineage>
        <taxon>Eukaryota</taxon>
        <taxon>Fungi</taxon>
        <taxon>Dikarya</taxon>
        <taxon>Ascomycota</taxon>
        <taxon>Pezizomycotina</taxon>
        <taxon>Sordariomycetes</taxon>
        <taxon>Hypocreomycetidae</taxon>
        <taxon>Hypocreales</taxon>
        <taxon>Hypocreaceae</taxon>
        <taxon>Trichoderma</taxon>
    </lineage>
</organism>
<name>A0A2H2Z657_TRIPA</name>
<gene>
    <name evidence="2" type="ORF">A9Z42_0040420</name>
</gene>
<dbReference type="OrthoDB" id="1703270at2759"/>